<dbReference type="Pfam" id="PF22617">
    <property type="entry name" value="HCS_D2"/>
    <property type="match status" value="1"/>
</dbReference>
<dbReference type="InterPro" id="IPR002034">
    <property type="entry name" value="AIPM/Hcit_synth_CS"/>
</dbReference>
<name>A0A1W1VGW0_DESTI</name>
<evidence type="ECO:0000256" key="8">
    <source>
        <dbReference type="NCBIfam" id="TIGR00977"/>
    </source>
</evidence>
<keyword evidence="5 9" id="KW-0808">Transferase</keyword>
<evidence type="ECO:0000256" key="9">
    <source>
        <dbReference type="RuleBase" id="RU003523"/>
    </source>
</evidence>
<evidence type="ECO:0000256" key="4">
    <source>
        <dbReference type="ARBA" id="ARBA00022624"/>
    </source>
</evidence>
<dbReference type="SUPFAM" id="SSF110921">
    <property type="entry name" value="2-isopropylmalate synthase LeuA, allosteric (dimerisation) domain"/>
    <property type="match status" value="1"/>
</dbReference>
<dbReference type="Pfam" id="PF08502">
    <property type="entry name" value="LeuA_dimer"/>
    <property type="match status" value="1"/>
</dbReference>
<dbReference type="RefSeq" id="WP_084053623.1">
    <property type="nucleotide sequence ID" value="NZ_FWWT01000020.1"/>
</dbReference>
<dbReference type="GO" id="GO:0003852">
    <property type="term" value="F:2-isopropylmalate synthase activity"/>
    <property type="evidence" value="ECO:0007669"/>
    <property type="project" value="InterPro"/>
</dbReference>
<dbReference type="PROSITE" id="PS00815">
    <property type="entry name" value="AIPM_HOMOCIT_SYNTH_1"/>
    <property type="match status" value="1"/>
</dbReference>
<dbReference type="UniPathway" id="UPA00047">
    <property type="reaction ID" value="UER00066"/>
</dbReference>
<keyword evidence="3" id="KW-0028">Amino-acid biosynthesis</keyword>
<dbReference type="InterPro" id="IPR013785">
    <property type="entry name" value="Aldolase_TIM"/>
</dbReference>
<dbReference type="GO" id="GO:0009098">
    <property type="term" value="P:L-leucine biosynthetic process"/>
    <property type="evidence" value="ECO:0007669"/>
    <property type="project" value="InterPro"/>
</dbReference>
<evidence type="ECO:0000313" key="12">
    <source>
        <dbReference type="Proteomes" id="UP000192731"/>
    </source>
</evidence>
<dbReference type="CDD" id="cd07941">
    <property type="entry name" value="DRE_TIM_LeuA3"/>
    <property type="match status" value="1"/>
</dbReference>
<dbReference type="GO" id="GO:0043714">
    <property type="term" value="F:(R)-citramalate synthase activity"/>
    <property type="evidence" value="ECO:0007669"/>
    <property type="project" value="UniProtKB-UniRule"/>
</dbReference>
<dbReference type="PANTHER" id="PTHR43538:SF1">
    <property type="entry name" value="(R)-CITRAMALATE SYNTHASE"/>
    <property type="match status" value="1"/>
</dbReference>
<dbReference type="InterPro" id="IPR000891">
    <property type="entry name" value="PYR_CT"/>
</dbReference>
<feature type="domain" description="Pyruvate carboxyltransferase" evidence="10">
    <location>
        <begin position="5"/>
        <end position="271"/>
    </location>
</feature>
<evidence type="ECO:0000256" key="6">
    <source>
        <dbReference type="ARBA" id="ARBA00023304"/>
    </source>
</evidence>
<gene>
    <name evidence="11" type="ORF">SAMN00017405_1963</name>
</gene>
<evidence type="ECO:0000256" key="5">
    <source>
        <dbReference type="ARBA" id="ARBA00022679"/>
    </source>
</evidence>
<comment type="similarity">
    <text evidence="2 9">Belongs to the alpha-IPM synthase/homocitrate synthase family.</text>
</comment>
<dbReference type="OrthoDB" id="9804858at2"/>
<keyword evidence="6" id="KW-0100">Branched-chain amino acid biosynthesis</keyword>
<dbReference type="Pfam" id="PF00682">
    <property type="entry name" value="HMGL-like"/>
    <property type="match status" value="1"/>
</dbReference>
<evidence type="ECO:0000313" key="11">
    <source>
        <dbReference type="EMBL" id="SMB92460.1"/>
    </source>
</evidence>
<dbReference type="Gene3D" id="3.30.160.270">
    <property type="match status" value="1"/>
</dbReference>
<dbReference type="GO" id="GO:0009097">
    <property type="term" value="P:isoleucine biosynthetic process"/>
    <property type="evidence" value="ECO:0007669"/>
    <property type="project" value="UniProtKB-UniRule"/>
</dbReference>
<comment type="catalytic activity">
    <reaction evidence="7">
        <text>pyruvate + acetyl-CoA + H2O = (3R)-citramalate + CoA + H(+)</text>
        <dbReference type="Rhea" id="RHEA:19045"/>
        <dbReference type="ChEBI" id="CHEBI:15361"/>
        <dbReference type="ChEBI" id="CHEBI:15377"/>
        <dbReference type="ChEBI" id="CHEBI:15378"/>
        <dbReference type="ChEBI" id="CHEBI:30934"/>
        <dbReference type="ChEBI" id="CHEBI:57287"/>
        <dbReference type="ChEBI" id="CHEBI:57288"/>
        <dbReference type="EC" id="2.3.3.21"/>
    </reaction>
</comment>
<sequence length="531" mass="59392">MKNKVYIYDTTLRDGAQGVKISYSLEDKLVITKKLDELGVDYIEGGWPNKSNVKTIEYFKRVKELDLKNSKIAAFGSTRSPLNKVEDDPTLSSLLEAETPVLTIFGKTWDLHVTKVLKTSLEENLVMIEDSVSYLKKHNKEVIFIAEHFFDGYKYNPDYTLKCLLAAEKASADSIVLADTNGGTTVDEIHDITKEIYKTIKIPLGIHSHNDMELAVANSLAAVKNGFTQIQGTMNGFGERCGNANLTTIIPILSLKMNFQTIPDASLCKLTENARFIYDIANIPPNENQPFIGQNAFSHKAGVHANAIIKESTSYEFINPMKVGNSRNILVSEQAGVSSLVYKAKELGITLEKDDTKTRDLLFKLKELENEGYEFESADASLKLFLMKQLFPYKQYFDLVDFRVIVETKHLEIFSDATIKIKVKGVLEHTAAEGNGPVNALDNALKKALCKFYPSIGENHLIDYKVRVIEGTSGTSAKVKVFIETKDLKEVWTTVGVSENIIKASWIALVDSVEYKLLRDEQELKDIASSK</sequence>
<evidence type="ECO:0000259" key="10">
    <source>
        <dbReference type="PROSITE" id="PS50991"/>
    </source>
</evidence>
<dbReference type="EMBL" id="FWWT01000020">
    <property type="protein sequence ID" value="SMB92460.1"/>
    <property type="molecule type" value="Genomic_DNA"/>
</dbReference>
<dbReference type="InterPro" id="IPR013709">
    <property type="entry name" value="2-isopropylmalate_synth_dimer"/>
</dbReference>
<evidence type="ECO:0000256" key="7">
    <source>
        <dbReference type="ARBA" id="ARBA00048263"/>
    </source>
</evidence>
<dbReference type="Proteomes" id="UP000192731">
    <property type="component" value="Unassembled WGS sequence"/>
</dbReference>
<dbReference type="PROSITE" id="PS50991">
    <property type="entry name" value="PYR_CT"/>
    <property type="match status" value="1"/>
</dbReference>
<dbReference type="Gene3D" id="1.10.238.260">
    <property type="match status" value="1"/>
</dbReference>
<keyword evidence="12" id="KW-1185">Reference proteome</keyword>
<protein>
    <recommendedName>
        <fullName evidence="8">Citramalate synthase</fullName>
        <ecNumber evidence="8">2.3.3.21</ecNumber>
    </recommendedName>
</protein>
<dbReference type="InterPro" id="IPR036230">
    <property type="entry name" value="LeuA_allosteric_dom_sf"/>
</dbReference>
<dbReference type="InterPro" id="IPR054691">
    <property type="entry name" value="LeuA/HCS_post-cat"/>
</dbReference>
<dbReference type="STRING" id="656914.SAMN00017405_1963"/>
<dbReference type="InterPro" id="IPR005675">
    <property type="entry name" value="Citramal_synthase"/>
</dbReference>
<evidence type="ECO:0000256" key="3">
    <source>
        <dbReference type="ARBA" id="ARBA00022605"/>
    </source>
</evidence>
<dbReference type="AlphaFoldDB" id="A0A1W1VGW0"/>
<evidence type="ECO:0000256" key="1">
    <source>
        <dbReference type="ARBA" id="ARBA00004743"/>
    </source>
</evidence>
<organism evidence="11 12">
    <name type="scientific">Desulfonispora thiosulfatigenes DSM 11270</name>
    <dbReference type="NCBI Taxonomy" id="656914"/>
    <lineage>
        <taxon>Bacteria</taxon>
        <taxon>Bacillati</taxon>
        <taxon>Bacillota</taxon>
        <taxon>Clostridia</taxon>
        <taxon>Eubacteriales</taxon>
        <taxon>Peptococcaceae</taxon>
        <taxon>Desulfonispora</taxon>
    </lineage>
</organism>
<proteinExistence type="inferred from homology"/>
<reference evidence="11 12" key="1">
    <citation type="submission" date="2017-04" db="EMBL/GenBank/DDBJ databases">
        <authorList>
            <person name="Afonso C.L."/>
            <person name="Miller P.J."/>
            <person name="Scott M.A."/>
            <person name="Spackman E."/>
            <person name="Goraichik I."/>
            <person name="Dimitrov K.M."/>
            <person name="Suarez D.L."/>
            <person name="Swayne D.E."/>
        </authorList>
    </citation>
    <scope>NUCLEOTIDE SEQUENCE [LARGE SCALE GENOMIC DNA]</scope>
    <source>
        <strain evidence="11 12">DSM 11270</strain>
    </source>
</reference>
<accession>A0A1W1VGW0</accession>
<dbReference type="EC" id="2.3.3.21" evidence="8"/>
<comment type="pathway">
    <text evidence="1">Amino-acid biosynthesis; L-isoleucine biosynthesis; 2-oxobutanoate from pyruvate: step 1/3.</text>
</comment>
<dbReference type="Gene3D" id="3.20.20.70">
    <property type="entry name" value="Aldolase class I"/>
    <property type="match status" value="1"/>
</dbReference>
<dbReference type="NCBIfam" id="TIGR00977">
    <property type="entry name" value="citramal_synth"/>
    <property type="match status" value="1"/>
</dbReference>
<evidence type="ECO:0000256" key="2">
    <source>
        <dbReference type="ARBA" id="ARBA00006154"/>
    </source>
</evidence>
<keyword evidence="4" id="KW-0412">Isoleucine biosynthesis</keyword>
<dbReference type="PANTHER" id="PTHR43538">
    <property type="entry name" value="ALPHA-IPM SYNTHASE/HOMOCITRATE SYNTHASE"/>
    <property type="match status" value="1"/>
</dbReference>
<dbReference type="SMART" id="SM00917">
    <property type="entry name" value="LeuA_dimer"/>
    <property type="match status" value="1"/>
</dbReference>
<dbReference type="SUPFAM" id="SSF51569">
    <property type="entry name" value="Aldolase"/>
    <property type="match status" value="1"/>
</dbReference>